<sequence>MSSSESRFFASNSAEQRKGGAIEHRGSGADREGEHS</sequence>
<dbReference type="InterPro" id="IPR003368">
    <property type="entry name" value="POMP_repeat"/>
</dbReference>
<feature type="compositionally biased region" description="Basic and acidic residues" evidence="8">
    <location>
        <begin position="15"/>
        <end position="36"/>
    </location>
</feature>
<dbReference type="Proteomes" id="UP000297741">
    <property type="component" value="Unassembled WGS sequence"/>
</dbReference>
<organism evidence="9 10">
    <name type="scientific">Pseudotabrizicola sediminis</name>
    <dbReference type="NCBI Taxonomy" id="2486418"/>
    <lineage>
        <taxon>Bacteria</taxon>
        <taxon>Pseudomonadati</taxon>
        <taxon>Pseudomonadota</taxon>
        <taxon>Alphaproteobacteria</taxon>
        <taxon>Rhodobacterales</taxon>
        <taxon>Paracoccaceae</taxon>
        <taxon>Pseudotabrizicola</taxon>
    </lineage>
</organism>
<feature type="compositionally biased region" description="Low complexity" evidence="8">
    <location>
        <begin position="1"/>
        <end position="14"/>
    </location>
</feature>
<dbReference type="NCBIfam" id="TIGR01376">
    <property type="entry name" value="POMP_repeat"/>
    <property type="match status" value="1"/>
</dbReference>
<feature type="region of interest" description="Disordered" evidence="8">
    <location>
        <begin position="1"/>
        <end position="36"/>
    </location>
</feature>
<evidence type="ECO:0000313" key="10">
    <source>
        <dbReference type="Proteomes" id="UP000297741"/>
    </source>
</evidence>
<keyword evidence="5" id="KW-0732">Signal</keyword>
<proteinExistence type="predicted"/>
<name>A0ABY2KNU8_9RHOB</name>
<evidence type="ECO:0000256" key="4">
    <source>
        <dbReference type="ARBA" id="ARBA00022525"/>
    </source>
</evidence>
<evidence type="ECO:0000256" key="6">
    <source>
        <dbReference type="ARBA" id="ARBA00023136"/>
    </source>
</evidence>
<reference evidence="9 10" key="1">
    <citation type="submission" date="2018-11" db="EMBL/GenBank/DDBJ databases">
        <title>Tabrizicola sp. isolated from sediment of alpine lake.</title>
        <authorList>
            <person name="Liu Z."/>
        </authorList>
    </citation>
    <scope>NUCLEOTIDE SEQUENCE [LARGE SCALE GENOMIC DNA]</scope>
    <source>
        <strain evidence="9 10">DRYC-M-16</strain>
    </source>
</reference>
<accession>A0ABY2KNU8</accession>
<protein>
    <recommendedName>
        <fullName evidence="11">Stress-induced protein</fullName>
    </recommendedName>
</protein>
<comment type="caution">
    <text evidence="9">The sequence shown here is derived from an EMBL/GenBank/DDBJ whole genome shotgun (WGS) entry which is preliminary data.</text>
</comment>
<evidence type="ECO:0000256" key="5">
    <source>
        <dbReference type="ARBA" id="ARBA00022729"/>
    </source>
</evidence>
<evidence type="ECO:0000313" key="9">
    <source>
        <dbReference type="EMBL" id="TGD44273.1"/>
    </source>
</evidence>
<evidence type="ECO:0000256" key="1">
    <source>
        <dbReference type="ARBA" id="ARBA00004196"/>
    </source>
</evidence>
<evidence type="ECO:0000256" key="8">
    <source>
        <dbReference type="SAM" id="MobiDB-lite"/>
    </source>
</evidence>
<keyword evidence="10" id="KW-1185">Reference proteome</keyword>
<keyword evidence="6" id="KW-0472">Membrane</keyword>
<keyword evidence="7" id="KW-0998">Cell outer membrane</keyword>
<evidence type="ECO:0008006" key="11">
    <source>
        <dbReference type="Google" id="ProtNLM"/>
    </source>
</evidence>
<evidence type="ECO:0000256" key="2">
    <source>
        <dbReference type="ARBA" id="ARBA00004442"/>
    </source>
</evidence>
<comment type="subcellular location">
    <subcellularLocation>
        <location evidence="1">Cell envelope</location>
    </subcellularLocation>
    <subcellularLocation>
        <location evidence="2">Cell outer membrane</location>
    </subcellularLocation>
    <subcellularLocation>
        <location evidence="3">Secreted</location>
    </subcellularLocation>
</comment>
<evidence type="ECO:0000256" key="7">
    <source>
        <dbReference type="ARBA" id="ARBA00023237"/>
    </source>
</evidence>
<dbReference type="EMBL" id="RPEM01000003">
    <property type="protein sequence ID" value="TGD44273.1"/>
    <property type="molecule type" value="Genomic_DNA"/>
</dbReference>
<keyword evidence="4" id="KW-0964">Secreted</keyword>
<gene>
    <name evidence="9" type="ORF">EEB11_06200</name>
</gene>
<evidence type="ECO:0000256" key="3">
    <source>
        <dbReference type="ARBA" id="ARBA00004613"/>
    </source>
</evidence>